<gene>
    <name evidence="3" type="ORF">CRP01_18070</name>
</gene>
<evidence type="ECO:0000313" key="4">
    <source>
        <dbReference type="Proteomes" id="UP000223913"/>
    </source>
</evidence>
<dbReference type="AlphaFoldDB" id="A0A2D0N9W9"/>
<dbReference type="GO" id="GO:0030246">
    <property type="term" value="F:carbohydrate binding"/>
    <property type="evidence" value="ECO:0007669"/>
    <property type="project" value="InterPro"/>
</dbReference>
<proteinExistence type="predicted"/>
<dbReference type="EMBL" id="PDUD01000023">
    <property type="protein sequence ID" value="PHN04939.1"/>
    <property type="molecule type" value="Genomic_DNA"/>
</dbReference>
<name>A0A2D0N9W9_FLAN2</name>
<dbReference type="RefSeq" id="WP_099151484.1">
    <property type="nucleotide sequence ID" value="NZ_PDUD01000023.1"/>
</dbReference>
<dbReference type="SUPFAM" id="SSF49384">
    <property type="entry name" value="Carbohydrate-binding domain"/>
    <property type="match status" value="1"/>
</dbReference>
<dbReference type="PROSITE" id="PS51257">
    <property type="entry name" value="PROKAR_LIPOPROTEIN"/>
    <property type="match status" value="1"/>
</dbReference>
<feature type="compositionally biased region" description="Low complexity" evidence="1">
    <location>
        <begin position="37"/>
        <end position="63"/>
    </location>
</feature>
<accession>A0A2D0N9W9</accession>
<evidence type="ECO:0008006" key="5">
    <source>
        <dbReference type="Google" id="ProtNLM"/>
    </source>
</evidence>
<feature type="chain" id="PRO_5012858656" description="Cohesin domain-containing protein" evidence="2">
    <location>
        <begin position="25"/>
        <end position="218"/>
    </location>
</feature>
<dbReference type="Gene3D" id="2.60.40.680">
    <property type="match status" value="1"/>
</dbReference>
<dbReference type="OrthoDB" id="1494714at2"/>
<evidence type="ECO:0000256" key="1">
    <source>
        <dbReference type="SAM" id="MobiDB-lite"/>
    </source>
</evidence>
<reference evidence="3 4" key="1">
    <citation type="submission" date="2017-10" db="EMBL/GenBank/DDBJ databases">
        <title>The draft genome sequence of Lewinella nigricans NBRC 102662.</title>
        <authorList>
            <person name="Wang K."/>
        </authorList>
    </citation>
    <scope>NUCLEOTIDE SEQUENCE [LARGE SCALE GENOMIC DNA]</scope>
    <source>
        <strain evidence="3 4">NBRC 102662</strain>
    </source>
</reference>
<evidence type="ECO:0000313" key="3">
    <source>
        <dbReference type="EMBL" id="PHN04939.1"/>
    </source>
</evidence>
<keyword evidence="2" id="KW-0732">Signal</keyword>
<keyword evidence="4" id="KW-1185">Reference proteome</keyword>
<organism evidence="3 4">
    <name type="scientific">Flavilitoribacter nigricans (strain ATCC 23147 / DSM 23189 / NBRC 102662 / NCIMB 1420 / SS-2)</name>
    <name type="common">Lewinella nigricans</name>
    <dbReference type="NCBI Taxonomy" id="1122177"/>
    <lineage>
        <taxon>Bacteria</taxon>
        <taxon>Pseudomonadati</taxon>
        <taxon>Bacteroidota</taxon>
        <taxon>Saprospiria</taxon>
        <taxon>Saprospirales</taxon>
        <taxon>Lewinellaceae</taxon>
        <taxon>Flavilitoribacter</taxon>
    </lineage>
</organism>
<dbReference type="InterPro" id="IPR008965">
    <property type="entry name" value="CBM2/CBM3_carb-bd_dom_sf"/>
</dbReference>
<sequence length="218" mass="23039">MKTAKTIFSGIALLLLLLNSIAFTGCKQTDSQEEQSAETAATTPQADAEAPATAAPAATSSESPVGTRPAYVPPKATQNPLTLGVSNQRVKSGAPLCLDIQVADFDQLLSMQYSVKWDPTMLKFKSVQNFQLPGLGPEDFGAHRAAEGTLTSVWIDENLQGVTVADGATIYQICYDVVGASGKTTEVMFSDGPTPFEVVNLKEEVVDIKGVAGRVTIN</sequence>
<dbReference type="Proteomes" id="UP000223913">
    <property type="component" value="Unassembled WGS sequence"/>
</dbReference>
<protein>
    <recommendedName>
        <fullName evidence="5">Cohesin domain-containing protein</fullName>
    </recommendedName>
</protein>
<feature type="signal peptide" evidence="2">
    <location>
        <begin position="1"/>
        <end position="24"/>
    </location>
</feature>
<evidence type="ECO:0000256" key="2">
    <source>
        <dbReference type="SAM" id="SignalP"/>
    </source>
</evidence>
<comment type="caution">
    <text evidence="3">The sequence shown here is derived from an EMBL/GenBank/DDBJ whole genome shotgun (WGS) entry which is preliminary data.</text>
</comment>
<feature type="region of interest" description="Disordered" evidence="1">
    <location>
        <begin position="32"/>
        <end position="74"/>
    </location>
</feature>